<evidence type="ECO:0000256" key="2">
    <source>
        <dbReference type="ARBA" id="ARBA00023125"/>
    </source>
</evidence>
<dbReference type="PANTHER" id="PTHR34580:SF1">
    <property type="entry name" value="PROTEIN PAFC"/>
    <property type="match status" value="1"/>
</dbReference>
<dbReference type="Pfam" id="PF08279">
    <property type="entry name" value="HTH_11"/>
    <property type="match status" value="1"/>
</dbReference>
<dbReference type="InterPro" id="IPR051534">
    <property type="entry name" value="CBASS_pafABC_assoc_protein"/>
</dbReference>
<reference evidence="6 7" key="1">
    <citation type="submission" date="2020-08" db="EMBL/GenBank/DDBJ databases">
        <title>Genomic Encyclopedia of Type Strains, Phase IV (KMG-IV): sequencing the most valuable type-strain genomes for metagenomic binning, comparative biology and taxonomic classification.</title>
        <authorList>
            <person name="Goeker M."/>
        </authorList>
    </citation>
    <scope>NUCLEOTIDE SEQUENCE [LARGE SCALE GENOMIC DNA]</scope>
    <source>
        <strain evidence="6 7">DSM 103377</strain>
    </source>
</reference>
<dbReference type="GO" id="GO:0003677">
    <property type="term" value="F:DNA binding"/>
    <property type="evidence" value="ECO:0007669"/>
    <property type="project" value="UniProtKB-KW"/>
</dbReference>
<comment type="caution">
    <text evidence="6">The sequence shown here is derived from an EMBL/GenBank/DDBJ whole genome shotgun (WGS) entry which is preliminary data.</text>
</comment>
<gene>
    <name evidence="6" type="ORF">FHS89_000226</name>
</gene>
<dbReference type="InterPro" id="IPR013196">
    <property type="entry name" value="HTH_11"/>
</dbReference>
<evidence type="ECO:0000256" key="3">
    <source>
        <dbReference type="ARBA" id="ARBA00023163"/>
    </source>
</evidence>
<feature type="domain" description="Helix-turn-helix type 11" evidence="4">
    <location>
        <begin position="11"/>
        <end position="60"/>
    </location>
</feature>
<dbReference type="AlphaFoldDB" id="A0A840WGF1"/>
<sequence length="242" mass="27213">MKTLDRIDRLERLESWLKSDEPLVLHDAARELGVSLRTVHRDLEVLRLRGIPVEADRGRGGGVRLPSSWGIGRVRLTRAETLDLLIGLAIGESAHATMQMGHADAIRRKLLASFSHADQRQIGALRRRIRVGPTASGAMVGTLGSTPQQVSDPLKEAFILGRVLTIRYKDGQAAMTSRQVEPHFLLHNPPIWYAVCWDHLRQQNRTFRCDRMQGATVTEQSFTPRPWSAFETDMVGNPTREI</sequence>
<evidence type="ECO:0000313" key="7">
    <source>
        <dbReference type="Proteomes" id="UP000553766"/>
    </source>
</evidence>
<dbReference type="InterPro" id="IPR036388">
    <property type="entry name" value="WH-like_DNA-bd_sf"/>
</dbReference>
<keyword evidence="3" id="KW-0804">Transcription</keyword>
<dbReference type="InterPro" id="IPR036390">
    <property type="entry name" value="WH_DNA-bd_sf"/>
</dbReference>
<keyword evidence="7" id="KW-1185">Reference proteome</keyword>
<proteinExistence type="predicted"/>
<dbReference type="RefSeq" id="WP_184007611.1">
    <property type="nucleotide sequence ID" value="NZ_JACIJS010000001.1"/>
</dbReference>
<name>A0A840WGF1_9RHOB</name>
<dbReference type="Gene3D" id="1.10.10.10">
    <property type="entry name" value="Winged helix-like DNA-binding domain superfamily/Winged helix DNA-binding domain"/>
    <property type="match status" value="1"/>
</dbReference>
<evidence type="ECO:0000259" key="4">
    <source>
        <dbReference type="Pfam" id="PF08279"/>
    </source>
</evidence>
<dbReference type="GO" id="GO:0003700">
    <property type="term" value="F:DNA-binding transcription factor activity"/>
    <property type="evidence" value="ECO:0007669"/>
    <property type="project" value="InterPro"/>
</dbReference>
<dbReference type="PROSITE" id="PS52050">
    <property type="entry name" value="WYL"/>
    <property type="match status" value="1"/>
</dbReference>
<dbReference type="SUPFAM" id="SSF46785">
    <property type="entry name" value="Winged helix' DNA-binding domain"/>
    <property type="match status" value="1"/>
</dbReference>
<protein>
    <submittedName>
        <fullName evidence="6">Putative DNA-binding transcriptional regulator YafY</fullName>
    </submittedName>
</protein>
<evidence type="ECO:0000259" key="5">
    <source>
        <dbReference type="Pfam" id="PF13280"/>
    </source>
</evidence>
<dbReference type="PROSITE" id="PS00894">
    <property type="entry name" value="HTH_DEOR_1"/>
    <property type="match status" value="1"/>
</dbReference>
<dbReference type="InterPro" id="IPR026881">
    <property type="entry name" value="WYL_dom"/>
</dbReference>
<dbReference type="PANTHER" id="PTHR34580">
    <property type="match status" value="1"/>
</dbReference>
<organism evidence="6 7">
    <name type="scientific">Rubricella aquisinus</name>
    <dbReference type="NCBI Taxonomy" id="2028108"/>
    <lineage>
        <taxon>Bacteria</taxon>
        <taxon>Pseudomonadati</taxon>
        <taxon>Pseudomonadota</taxon>
        <taxon>Alphaproteobacteria</taxon>
        <taxon>Rhodobacterales</taxon>
        <taxon>Paracoccaceae</taxon>
        <taxon>Rubricella</taxon>
    </lineage>
</organism>
<evidence type="ECO:0000256" key="1">
    <source>
        <dbReference type="ARBA" id="ARBA00023015"/>
    </source>
</evidence>
<accession>A0A840WGF1</accession>
<dbReference type="Pfam" id="PF13280">
    <property type="entry name" value="WYL"/>
    <property type="match status" value="1"/>
</dbReference>
<feature type="domain" description="WYL" evidence="5">
    <location>
        <begin position="152"/>
        <end position="217"/>
    </location>
</feature>
<keyword evidence="2 6" id="KW-0238">DNA-binding</keyword>
<keyword evidence="1" id="KW-0805">Transcription regulation</keyword>
<evidence type="ECO:0000313" key="6">
    <source>
        <dbReference type="EMBL" id="MBB5514228.1"/>
    </source>
</evidence>
<dbReference type="EMBL" id="JACIJS010000001">
    <property type="protein sequence ID" value="MBB5514228.1"/>
    <property type="molecule type" value="Genomic_DNA"/>
</dbReference>
<dbReference type="InterPro" id="IPR018356">
    <property type="entry name" value="Tscrpt_reg_HTH_DeoR_CS"/>
</dbReference>
<dbReference type="Proteomes" id="UP000553766">
    <property type="component" value="Unassembled WGS sequence"/>
</dbReference>